<feature type="transmembrane region" description="Helical" evidence="1">
    <location>
        <begin position="142"/>
        <end position="161"/>
    </location>
</feature>
<keyword evidence="1" id="KW-0472">Membrane</keyword>
<sequence>MFTLNGFGTTFVGECDYEPDGTYITTAWIVVLWIPLIPLYSARILSVEPTMLSGTNYQIIKQPVHWGQARRIWAYTLGIPALLALFVWMVGVLDSLSPLVGQILFWLAVGVMFAYALLPFFLRYRACKANGLRYKELKISPLTWLAIVLLLLAIGYGAFFGNKP</sequence>
<proteinExistence type="predicted"/>
<accession>A0A1A9RB33</accession>
<feature type="transmembrane region" description="Helical" evidence="1">
    <location>
        <begin position="72"/>
        <end position="91"/>
    </location>
</feature>
<evidence type="ECO:0000313" key="3">
    <source>
        <dbReference type="Proteomes" id="UP000078003"/>
    </source>
</evidence>
<dbReference type="Proteomes" id="UP000078003">
    <property type="component" value="Unassembled WGS sequence"/>
</dbReference>
<feature type="transmembrane region" description="Helical" evidence="1">
    <location>
        <begin position="103"/>
        <end position="122"/>
    </location>
</feature>
<gene>
    <name evidence="2" type="ORF">A7P85_08350</name>
</gene>
<reference evidence="3" key="1">
    <citation type="submission" date="2016-05" db="EMBL/GenBank/DDBJ databases">
        <title>Draft genome of Corynebacterium afermentans subsp. afermentans LCDC 88199T.</title>
        <authorList>
            <person name="Bernier A.-M."/>
            <person name="Bernard K."/>
        </authorList>
    </citation>
    <scope>NUCLEOTIDE SEQUENCE [LARGE SCALE GENOMIC DNA]</scope>
    <source>
        <strain evidence="3">NML01-0328</strain>
    </source>
</reference>
<feature type="transmembrane region" description="Helical" evidence="1">
    <location>
        <begin position="23"/>
        <end position="42"/>
    </location>
</feature>
<dbReference type="EMBL" id="LXSF01000012">
    <property type="protein sequence ID" value="OAM15188.1"/>
    <property type="molecule type" value="Genomic_DNA"/>
</dbReference>
<name>A0A1A9RB33_EIKCO</name>
<evidence type="ECO:0000256" key="1">
    <source>
        <dbReference type="SAM" id="Phobius"/>
    </source>
</evidence>
<protein>
    <submittedName>
        <fullName evidence="2">Uncharacterized protein</fullName>
    </submittedName>
</protein>
<dbReference type="AlphaFoldDB" id="A0A1A9RB33"/>
<dbReference type="RefSeq" id="WP_064104624.1">
    <property type="nucleotide sequence ID" value="NZ_LXSF01000012.1"/>
</dbReference>
<evidence type="ECO:0000313" key="2">
    <source>
        <dbReference type="EMBL" id="OAM15188.1"/>
    </source>
</evidence>
<comment type="caution">
    <text evidence="2">The sequence shown here is derived from an EMBL/GenBank/DDBJ whole genome shotgun (WGS) entry which is preliminary data.</text>
</comment>
<keyword evidence="1" id="KW-0812">Transmembrane</keyword>
<keyword evidence="1" id="KW-1133">Transmembrane helix</keyword>
<organism evidence="2 3">
    <name type="scientific">Eikenella corrodens</name>
    <dbReference type="NCBI Taxonomy" id="539"/>
    <lineage>
        <taxon>Bacteria</taxon>
        <taxon>Pseudomonadati</taxon>
        <taxon>Pseudomonadota</taxon>
        <taxon>Betaproteobacteria</taxon>
        <taxon>Neisseriales</taxon>
        <taxon>Neisseriaceae</taxon>
        <taxon>Eikenella</taxon>
    </lineage>
</organism>